<evidence type="ECO:0000313" key="2">
    <source>
        <dbReference type="EMBL" id="KAH7152918.1"/>
    </source>
</evidence>
<protein>
    <submittedName>
        <fullName evidence="2">Uncharacterized protein</fullName>
    </submittedName>
</protein>
<feature type="region of interest" description="Disordered" evidence="1">
    <location>
        <begin position="267"/>
        <end position="293"/>
    </location>
</feature>
<keyword evidence="3" id="KW-1185">Reference proteome</keyword>
<organism evidence="2 3">
    <name type="scientific">Dactylonectria macrodidyma</name>
    <dbReference type="NCBI Taxonomy" id="307937"/>
    <lineage>
        <taxon>Eukaryota</taxon>
        <taxon>Fungi</taxon>
        <taxon>Dikarya</taxon>
        <taxon>Ascomycota</taxon>
        <taxon>Pezizomycotina</taxon>
        <taxon>Sordariomycetes</taxon>
        <taxon>Hypocreomycetidae</taxon>
        <taxon>Hypocreales</taxon>
        <taxon>Nectriaceae</taxon>
        <taxon>Dactylonectria</taxon>
    </lineage>
</organism>
<name>A0A9P9F5Z1_9HYPO</name>
<accession>A0A9P9F5Z1</accession>
<proteinExistence type="predicted"/>
<evidence type="ECO:0000256" key="1">
    <source>
        <dbReference type="SAM" id="MobiDB-lite"/>
    </source>
</evidence>
<feature type="compositionally biased region" description="Low complexity" evidence="1">
    <location>
        <begin position="275"/>
        <end position="286"/>
    </location>
</feature>
<dbReference type="EMBL" id="JAGMUV010000006">
    <property type="protein sequence ID" value="KAH7152918.1"/>
    <property type="molecule type" value="Genomic_DNA"/>
</dbReference>
<reference evidence="2" key="1">
    <citation type="journal article" date="2021" name="Nat. Commun.">
        <title>Genetic determinants of endophytism in the Arabidopsis root mycobiome.</title>
        <authorList>
            <person name="Mesny F."/>
            <person name="Miyauchi S."/>
            <person name="Thiergart T."/>
            <person name="Pickel B."/>
            <person name="Atanasova L."/>
            <person name="Karlsson M."/>
            <person name="Huettel B."/>
            <person name="Barry K.W."/>
            <person name="Haridas S."/>
            <person name="Chen C."/>
            <person name="Bauer D."/>
            <person name="Andreopoulos W."/>
            <person name="Pangilinan J."/>
            <person name="LaButti K."/>
            <person name="Riley R."/>
            <person name="Lipzen A."/>
            <person name="Clum A."/>
            <person name="Drula E."/>
            <person name="Henrissat B."/>
            <person name="Kohler A."/>
            <person name="Grigoriev I.V."/>
            <person name="Martin F.M."/>
            <person name="Hacquard S."/>
        </authorList>
    </citation>
    <scope>NUCLEOTIDE SEQUENCE</scope>
    <source>
        <strain evidence="2">MPI-CAGE-AT-0147</strain>
    </source>
</reference>
<dbReference type="AlphaFoldDB" id="A0A9P9F5Z1"/>
<evidence type="ECO:0000313" key="3">
    <source>
        <dbReference type="Proteomes" id="UP000738349"/>
    </source>
</evidence>
<gene>
    <name evidence="2" type="ORF">EDB81DRAFT_437697</name>
</gene>
<dbReference type="Proteomes" id="UP000738349">
    <property type="component" value="Unassembled WGS sequence"/>
</dbReference>
<sequence>MFGAKAESTGRQQSPFLLPWPPRPIETVPARWCPHHRIDKYPKSANALAHRVFKHSSRLSCCRPTDTLQHFTRCPLARCCCDAVILGSFVQGRSVSCGGQTLWVDGIPSHTHHPGTLAYPHVPSRILTHPYASSRIQTLSPLATSCPAAQLFLAMQKSVNACRVIGDATTSKHPAVTRCHSTALRPTLCSELVIRCSMHQAQRCRRRTLIVRGRCQEPPVMASCVPDGKIPAQDSRMACQSLFKEPSNCGGMGNRIQGIDASTGFGKGATHSQLSESTSSIRVRSSWGTPKIPTSDHRQCRGWCAQLHIHSVMRAATAGIPNDVAPHDARHRAIKCLTKLARAARC</sequence>
<comment type="caution">
    <text evidence="2">The sequence shown here is derived from an EMBL/GenBank/DDBJ whole genome shotgun (WGS) entry which is preliminary data.</text>
</comment>